<dbReference type="Pfam" id="PF04120">
    <property type="entry name" value="Iron_permease"/>
    <property type="match status" value="1"/>
</dbReference>
<dbReference type="RefSeq" id="WP_272740472.1">
    <property type="nucleotide sequence ID" value="NZ_JAQQKW010000003.1"/>
</dbReference>
<protein>
    <submittedName>
        <fullName evidence="3">Low affinity iron permease family protein</fullName>
    </submittedName>
</protein>
<comment type="caution">
    <text evidence="3">The sequence shown here is derived from an EMBL/GenBank/DDBJ whole genome shotgun (WGS) entry which is preliminary data.</text>
</comment>
<feature type="transmembrane region" description="Helical" evidence="2">
    <location>
        <begin position="12"/>
        <end position="42"/>
    </location>
</feature>
<keyword evidence="2" id="KW-0812">Transmembrane</keyword>
<reference evidence="3 4" key="1">
    <citation type="submission" date="2023-01" db="EMBL/GenBank/DDBJ databases">
        <title>Novel species of the genus Asticcacaulis isolated from rivers.</title>
        <authorList>
            <person name="Lu H."/>
        </authorList>
    </citation>
    <scope>NUCLEOTIDE SEQUENCE [LARGE SCALE GENOMIC DNA]</scope>
    <source>
        <strain evidence="3 4">DXS10W</strain>
    </source>
</reference>
<proteinExistence type="predicted"/>
<accession>A0ABT5IC05</accession>
<feature type="compositionally biased region" description="Basic and acidic residues" evidence="1">
    <location>
        <begin position="131"/>
        <end position="142"/>
    </location>
</feature>
<dbReference type="EMBL" id="JAQQKW010000003">
    <property type="protein sequence ID" value="MDC7693714.1"/>
    <property type="molecule type" value="Genomic_DNA"/>
</dbReference>
<feature type="region of interest" description="Disordered" evidence="1">
    <location>
        <begin position="131"/>
        <end position="151"/>
    </location>
</feature>
<evidence type="ECO:0000313" key="3">
    <source>
        <dbReference type="EMBL" id="MDC7693714.1"/>
    </source>
</evidence>
<organism evidence="3 4">
    <name type="scientific">Asticcacaulis currens</name>
    <dbReference type="NCBI Taxonomy" id="2984210"/>
    <lineage>
        <taxon>Bacteria</taxon>
        <taxon>Pseudomonadati</taxon>
        <taxon>Pseudomonadota</taxon>
        <taxon>Alphaproteobacteria</taxon>
        <taxon>Caulobacterales</taxon>
        <taxon>Caulobacteraceae</taxon>
        <taxon>Asticcacaulis</taxon>
    </lineage>
</organism>
<dbReference type="InterPro" id="IPR007251">
    <property type="entry name" value="Iron_permease_Fet4"/>
</dbReference>
<gene>
    <name evidence="3" type="ORF">PQU94_05400</name>
</gene>
<keyword evidence="2" id="KW-1133">Transmembrane helix</keyword>
<keyword evidence="2" id="KW-0472">Membrane</keyword>
<evidence type="ECO:0000256" key="2">
    <source>
        <dbReference type="SAM" id="Phobius"/>
    </source>
</evidence>
<evidence type="ECO:0000313" key="4">
    <source>
        <dbReference type="Proteomes" id="UP001216595"/>
    </source>
</evidence>
<feature type="transmembrane region" description="Helical" evidence="2">
    <location>
        <begin position="54"/>
        <end position="73"/>
    </location>
</feature>
<sequence>MSQDAENAHKKGWFVCFAQNAAVATGSPWAFGLAVAVVGLWIVTGPLFKFSDTWQLVINTGTTIITFLMVFLIQNTQNRDARIMQLKLDELIRAASKANTAYIDMENMSEKELAELQKHYEALAKKARDKGDHKAAEAHSEAGAKAAQVLG</sequence>
<keyword evidence="4" id="KW-1185">Reference proteome</keyword>
<name>A0ABT5IC05_9CAUL</name>
<evidence type="ECO:0000256" key="1">
    <source>
        <dbReference type="SAM" id="MobiDB-lite"/>
    </source>
</evidence>
<dbReference type="Proteomes" id="UP001216595">
    <property type="component" value="Unassembled WGS sequence"/>
</dbReference>